<dbReference type="OrthoDB" id="329835at2759"/>
<evidence type="ECO:0000313" key="7">
    <source>
        <dbReference type="Proteomes" id="UP000012045"/>
    </source>
</evidence>
<dbReference type="Gene3D" id="3.30.559.10">
    <property type="entry name" value="Chloramphenicol acetyltransferase-like domain"/>
    <property type="match status" value="1"/>
</dbReference>
<accession>M7UPZ5</accession>
<dbReference type="AlphaFoldDB" id="M7UPZ5"/>
<dbReference type="SMART" id="SM00822">
    <property type="entry name" value="PKS_KR"/>
    <property type="match status" value="1"/>
</dbReference>
<name>M7UPZ5_BOTF1</name>
<organism evidence="6 7">
    <name type="scientific">Botryotinia fuckeliana (strain BcDW1)</name>
    <name type="common">Noble rot fungus</name>
    <name type="synonym">Botrytis cinerea</name>
    <dbReference type="NCBI Taxonomy" id="1290391"/>
    <lineage>
        <taxon>Eukaryota</taxon>
        <taxon>Fungi</taxon>
        <taxon>Dikarya</taxon>
        <taxon>Ascomycota</taxon>
        <taxon>Pezizomycotina</taxon>
        <taxon>Leotiomycetes</taxon>
        <taxon>Helotiales</taxon>
        <taxon>Sclerotiniaceae</taxon>
        <taxon>Botrytis</taxon>
    </lineage>
</organism>
<dbReference type="SUPFAM" id="SSF52777">
    <property type="entry name" value="CoA-dependent acyltransferases"/>
    <property type="match status" value="2"/>
</dbReference>
<keyword evidence="4" id="KW-0808">Transferase</keyword>
<evidence type="ECO:0000256" key="2">
    <source>
        <dbReference type="ARBA" id="ARBA00022553"/>
    </source>
</evidence>
<dbReference type="InterPro" id="IPR057326">
    <property type="entry name" value="KR_dom"/>
</dbReference>
<dbReference type="Pfam" id="PF00668">
    <property type="entry name" value="Condensation"/>
    <property type="match status" value="1"/>
</dbReference>
<keyword evidence="2" id="KW-0597">Phosphoprotein</keyword>
<dbReference type="Gene3D" id="3.40.50.720">
    <property type="entry name" value="NAD(P)-binding Rossmann-like Domain"/>
    <property type="match status" value="1"/>
</dbReference>
<dbReference type="PANTHER" id="PTHR43775">
    <property type="entry name" value="FATTY ACID SYNTHASE"/>
    <property type="match status" value="1"/>
</dbReference>
<evidence type="ECO:0000256" key="4">
    <source>
        <dbReference type="ARBA" id="ARBA00022679"/>
    </source>
</evidence>
<dbReference type="InterPro" id="IPR013968">
    <property type="entry name" value="PKS_KR"/>
</dbReference>
<dbReference type="GO" id="GO:0016874">
    <property type="term" value="F:ligase activity"/>
    <property type="evidence" value="ECO:0007669"/>
    <property type="project" value="UniProtKB-KW"/>
</dbReference>
<dbReference type="STRING" id="1290391.M7UPZ5"/>
<dbReference type="InterPro" id="IPR050091">
    <property type="entry name" value="PKS_NRPS_Biosynth_Enz"/>
</dbReference>
<reference evidence="7" key="1">
    <citation type="journal article" date="2013" name="Genome Announc.">
        <title>Draft genome sequence of Botrytis cinerea BcDW1, inoculum for noble rot of grape berries.</title>
        <authorList>
            <person name="Blanco-Ulate B."/>
            <person name="Allen G."/>
            <person name="Powell A.L."/>
            <person name="Cantu D."/>
        </authorList>
    </citation>
    <scope>NUCLEOTIDE SEQUENCE [LARGE SCALE GENOMIC DNA]</scope>
    <source>
        <strain evidence="7">BcDW1</strain>
    </source>
</reference>
<dbReference type="PROSITE" id="PS00012">
    <property type="entry name" value="PHOSPHOPANTETHEINE"/>
    <property type="match status" value="1"/>
</dbReference>
<dbReference type="Proteomes" id="UP000012045">
    <property type="component" value="Unassembled WGS sequence"/>
</dbReference>
<keyword evidence="1" id="KW-0596">Phosphopantetheine</keyword>
<dbReference type="InterPro" id="IPR036736">
    <property type="entry name" value="ACP-like_sf"/>
</dbReference>
<dbReference type="Pfam" id="PF08659">
    <property type="entry name" value="KR"/>
    <property type="match status" value="1"/>
</dbReference>
<dbReference type="GO" id="GO:0044550">
    <property type="term" value="P:secondary metabolite biosynthetic process"/>
    <property type="evidence" value="ECO:0007669"/>
    <property type="project" value="TreeGrafter"/>
</dbReference>
<dbReference type="InterPro" id="IPR036291">
    <property type="entry name" value="NAD(P)-bd_dom_sf"/>
</dbReference>
<feature type="domain" description="Ketoreductase" evidence="5">
    <location>
        <begin position="202"/>
        <end position="379"/>
    </location>
</feature>
<keyword evidence="3" id="KW-0436">Ligase</keyword>
<evidence type="ECO:0000256" key="1">
    <source>
        <dbReference type="ARBA" id="ARBA00022450"/>
    </source>
</evidence>
<protein>
    <submittedName>
        <fullName evidence="6">Putative polyketide synthase protein</fullName>
    </submittedName>
</protein>
<gene>
    <name evidence="6" type="ORF">BcDW1_5602</name>
</gene>
<evidence type="ECO:0000259" key="5">
    <source>
        <dbReference type="SMART" id="SM00822"/>
    </source>
</evidence>
<dbReference type="SUPFAM" id="SSF47336">
    <property type="entry name" value="ACP-like"/>
    <property type="match status" value="1"/>
</dbReference>
<dbReference type="InterPro" id="IPR001242">
    <property type="entry name" value="Condensation_dom"/>
</dbReference>
<dbReference type="GO" id="GO:0004312">
    <property type="term" value="F:fatty acid synthase activity"/>
    <property type="evidence" value="ECO:0007669"/>
    <property type="project" value="TreeGrafter"/>
</dbReference>
<dbReference type="Gene3D" id="3.30.559.30">
    <property type="entry name" value="Nonribosomal peptide synthetase, condensation domain"/>
    <property type="match status" value="1"/>
</dbReference>
<dbReference type="HOGENOM" id="CLU_301476_0_0_1"/>
<dbReference type="PANTHER" id="PTHR43775:SF20">
    <property type="entry name" value="HYBRID PKS-NRPS SYNTHETASE APDA"/>
    <property type="match status" value="1"/>
</dbReference>
<proteinExistence type="predicted"/>
<evidence type="ECO:0000313" key="6">
    <source>
        <dbReference type="EMBL" id="EMR85777.1"/>
    </source>
</evidence>
<evidence type="ECO:0000256" key="3">
    <source>
        <dbReference type="ARBA" id="ARBA00022598"/>
    </source>
</evidence>
<dbReference type="SUPFAM" id="SSF51735">
    <property type="entry name" value="NAD(P)-binding Rossmann-fold domains"/>
    <property type="match status" value="1"/>
</dbReference>
<dbReference type="GO" id="GO:0006633">
    <property type="term" value="P:fatty acid biosynthetic process"/>
    <property type="evidence" value="ECO:0007669"/>
    <property type="project" value="TreeGrafter"/>
</dbReference>
<sequence>MLLAILTGIIYESLFSNIDGTIWFHNVDECTTEITETIANCKDASVFLTTSNIASKLVLAGRVTYIHPRVTEHELIRLSPWKTLKGFVDMGNSSDELVELIESISGDKLNFHRNFHRLSLDQHISLLFSKSSLVKILADYCSRPELLCDVGRLVENNIIKVGLLHEQKGAASATSIVSWTGAGSVHVQAAPATHDRLFKNQKTYLLIGLAGEVGLSLCEWMINCGPRYLAIASRNPTVPPEIRKAFEQRGAIVRIFSMDVADMQSLTKVHHEIVSFMPPIARVSNGALVVRDHPFDAMLFEDLETVFKPKVVGTQTLDKLFFSTPLDFFILFSSIATVVGNPGQSSYVAANLFMSALAGQRRKRSLAASVMHFGTLFGFGCRHGQTGPLLEARFRQEDCWAIQEPEFHVIFAQAIISGRPENNLDPDVIAGLGTEIETPWRAISRFSHCRVIREDKHSIFGNQHYNNEQQQTQGTQDCLKESRNCKEAYAVLKTAIAGKISLALGCPIENVGEYVGLISLGLDSLLTVEIRSWILKILEADMPVLKLLGGLSLSDTCHSVSNAYNVAYFDQFHGRLDVQKLSWALRLVSKQHEALRSAYFIDISTSRPGQAAMPEPNVKLIHKFEAKHGDEQFQTQIERVKEVNFDIEDDVVMKVAVSSHTSSLHSIIFHHHRIALDGVSWSIFVAELAQTYSAGLNGIKKSISAQYSIDMVKRKSTELAINNKNHEVDMAFWRKAYRSMPSQLPLFPFAKVKNRPPIKESDYRINSSDFRLSHQMTELIKKVALKIGLTPFHFYFASFATFLARCLGVCDIAIVIVNASRTDAEDMETIGYFVNMLPVYISLGASEKFEMIAKRSRDAIATVFSHSHTPNDIINQQSLFQVAINYRKVSVNKTSFANDGEIEWEGGGAAGNPYDLLLNVTTMPDWTYISLITQQSLYTIANNALLLKWYTSTLEAIVQNPGIQISKYSVSNESAITKAKELGQGSRIEAP</sequence>
<dbReference type="InterPro" id="IPR023213">
    <property type="entry name" value="CAT-like_dom_sf"/>
</dbReference>
<dbReference type="InterPro" id="IPR006162">
    <property type="entry name" value="Ppantetheine_attach_site"/>
</dbReference>
<dbReference type="EMBL" id="KB707886">
    <property type="protein sequence ID" value="EMR85777.1"/>
    <property type="molecule type" value="Genomic_DNA"/>
</dbReference>